<dbReference type="Pfam" id="PF00291">
    <property type="entry name" value="PALP"/>
    <property type="match status" value="1"/>
</dbReference>
<evidence type="ECO:0000313" key="7">
    <source>
        <dbReference type="Proteomes" id="UP000306509"/>
    </source>
</evidence>
<dbReference type="InterPro" id="IPR001926">
    <property type="entry name" value="TrpB-like_PALP"/>
</dbReference>
<dbReference type="EC" id="4.3.1.18" evidence="4"/>
<keyword evidence="7" id="KW-1185">Reference proteome</keyword>
<comment type="catalytic activity">
    <reaction evidence="4">
        <text>D-serine = pyruvate + NH4(+)</text>
        <dbReference type="Rhea" id="RHEA:13977"/>
        <dbReference type="ChEBI" id="CHEBI:15361"/>
        <dbReference type="ChEBI" id="CHEBI:28938"/>
        <dbReference type="ChEBI" id="CHEBI:35247"/>
        <dbReference type="EC" id="4.3.1.18"/>
    </reaction>
</comment>
<dbReference type="SUPFAM" id="SSF53686">
    <property type="entry name" value="Tryptophan synthase beta subunit-like PLP-dependent enzymes"/>
    <property type="match status" value="1"/>
</dbReference>
<dbReference type="AlphaFoldDB" id="A0A4U8Q1F2"/>
<evidence type="ECO:0000256" key="1">
    <source>
        <dbReference type="ARBA" id="ARBA00001933"/>
    </source>
</evidence>
<dbReference type="GO" id="GO:0016836">
    <property type="term" value="F:hydro-lyase activity"/>
    <property type="evidence" value="ECO:0007669"/>
    <property type="project" value="UniProtKB-UniRule"/>
</dbReference>
<reference evidence="6 7" key="1">
    <citation type="journal article" date="2019" name="Anaerobe">
        <title>Detection of Robinsoniella peoriensis in multiple bone samples of a trauma patient.</title>
        <authorList>
            <person name="Schrottner P."/>
            <person name="Hartwich K."/>
            <person name="Bunk B."/>
            <person name="Schober I."/>
            <person name="Helbig S."/>
            <person name="Rudolph W.W."/>
            <person name="Gunzer F."/>
        </authorList>
    </citation>
    <scope>NUCLEOTIDE SEQUENCE [LARGE SCALE GENOMIC DNA]</scope>
    <source>
        <strain evidence="6 7">DSM 106044</strain>
    </source>
</reference>
<protein>
    <recommendedName>
        <fullName evidence="4">Probable D-serine dehydratase</fullName>
        <ecNumber evidence="4">4.3.1.18</ecNumber>
    </recommendedName>
    <alternativeName>
        <fullName evidence="4">D-serine deaminase</fullName>
        <shortName evidence="4">DSD</shortName>
    </alternativeName>
</protein>
<evidence type="ECO:0000256" key="4">
    <source>
        <dbReference type="HAMAP-Rule" id="MF_01030"/>
    </source>
</evidence>
<keyword evidence="2 4" id="KW-0663">Pyridoxal phosphate</keyword>
<sequence>MKIYETADLIRNTPVLSSIIEERESVWMNPDLVSFELAAKDLELSMKDIDEAEERLNRFAPFIATCFPETREQGGIIESVLSPIPKMQEYINEKYQSALTGRLLLKQDSHLAIAGSIKARGGIYEVLKHTEDLALEHGLLSFQDSYEILAADKSRSFFNDHTIQVGSTGNLGMSIGIMSAAIGYKVIVHMSADAKQWKKDLLRSHGVKVVEYESDYSEAVLNGRRCSDMDPNSYFVDDENSRNLFLGYAVAAKRLIGQLKDQGISIDSQHPLFVYIPCGVGGAPGGISFGLKQLFKNCVHCFFAEPVKAPCMLVGMATGLHQNISVQDIGLSGQTHADGLAVGRPSGFAGSIMKPLLSGIFTVRDGHLYDYMRDLIEMEGIFLEPSACAAFTGPIHLNQYPETKKYLMENQLYGKMDQAVHIAWATGGSLVPEEIRKEYMGTYLKELITL</sequence>
<organism evidence="6 7">
    <name type="scientific">Robinsoniella peoriensis</name>
    <dbReference type="NCBI Taxonomy" id="180332"/>
    <lineage>
        <taxon>Bacteria</taxon>
        <taxon>Bacillati</taxon>
        <taxon>Bacillota</taxon>
        <taxon>Clostridia</taxon>
        <taxon>Lachnospirales</taxon>
        <taxon>Lachnospiraceae</taxon>
        <taxon>Robinsoniella</taxon>
    </lineage>
</organism>
<dbReference type="HAMAP" id="MF_01030">
    <property type="entry name" value="D_Ser_dehydrat"/>
    <property type="match status" value="1"/>
</dbReference>
<dbReference type="NCBIfam" id="NF002823">
    <property type="entry name" value="PRK02991.1"/>
    <property type="match status" value="1"/>
</dbReference>
<dbReference type="GO" id="GO:0036088">
    <property type="term" value="P:D-serine catabolic process"/>
    <property type="evidence" value="ECO:0007669"/>
    <property type="project" value="TreeGrafter"/>
</dbReference>
<feature type="modified residue" description="N6-(pyridoxal phosphate)lysine" evidence="4">
    <location>
        <position position="118"/>
    </location>
</feature>
<dbReference type="Proteomes" id="UP000306509">
    <property type="component" value="Unassembled WGS sequence"/>
</dbReference>
<gene>
    <name evidence="4 6" type="primary">dsdA</name>
    <name evidence="6" type="ORF">DSM106044_04644</name>
</gene>
<dbReference type="GO" id="GO:0008721">
    <property type="term" value="F:D-serine ammonia-lyase activity"/>
    <property type="evidence" value="ECO:0007669"/>
    <property type="project" value="UniProtKB-EC"/>
</dbReference>
<dbReference type="NCBIfam" id="TIGR02035">
    <property type="entry name" value="D_Ser_am_lyase"/>
    <property type="match status" value="1"/>
</dbReference>
<dbReference type="EMBL" id="QGQD01000092">
    <property type="protein sequence ID" value="TLC98534.1"/>
    <property type="molecule type" value="Genomic_DNA"/>
</dbReference>
<name>A0A4U8Q1F2_9FIRM</name>
<dbReference type="InterPro" id="IPR011780">
    <property type="entry name" value="D_Ser_am_lyase"/>
</dbReference>
<evidence type="ECO:0000313" key="6">
    <source>
        <dbReference type="EMBL" id="TLC98534.1"/>
    </source>
</evidence>
<dbReference type="RefSeq" id="WP_138003766.1">
    <property type="nucleotide sequence ID" value="NZ_QGQD01000092.1"/>
</dbReference>
<dbReference type="PANTHER" id="PTHR48078">
    <property type="entry name" value="THREONINE DEHYDRATASE, MITOCHONDRIAL-RELATED"/>
    <property type="match status" value="1"/>
</dbReference>
<dbReference type="PANTHER" id="PTHR48078:SF9">
    <property type="entry name" value="D-SERINE DEHYDRATASE"/>
    <property type="match status" value="1"/>
</dbReference>
<dbReference type="Gene3D" id="3.40.50.1100">
    <property type="match status" value="2"/>
</dbReference>
<evidence type="ECO:0000256" key="3">
    <source>
        <dbReference type="ARBA" id="ARBA00023239"/>
    </source>
</evidence>
<proteinExistence type="inferred from homology"/>
<comment type="cofactor">
    <cofactor evidence="1 4">
        <name>pyridoxal 5'-phosphate</name>
        <dbReference type="ChEBI" id="CHEBI:597326"/>
    </cofactor>
</comment>
<dbReference type="InterPro" id="IPR036052">
    <property type="entry name" value="TrpB-like_PALP_sf"/>
</dbReference>
<accession>A0A4U8Q1F2</accession>
<comment type="caution">
    <text evidence="6">The sequence shown here is derived from an EMBL/GenBank/DDBJ whole genome shotgun (WGS) entry which is preliminary data.</text>
</comment>
<evidence type="ECO:0000256" key="2">
    <source>
        <dbReference type="ARBA" id="ARBA00022898"/>
    </source>
</evidence>
<evidence type="ECO:0000259" key="5">
    <source>
        <dbReference type="Pfam" id="PF00291"/>
    </source>
</evidence>
<dbReference type="InterPro" id="IPR050147">
    <property type="entry name" value="Ser/Thr_Dehydratase"/>
</dbReference>
<feature type="domain" description="Tryptophan synthase beta chain-like PALP" evidence="5">
    <location>
        <begin position="98"/>
        <end position="394"/>
    </location>
</feature>
<keyword evidence="3 4" id="KW-0456">Lyase</keyword>
<dbReference type="GO" id="GO:0030170">
    <property type="term" value="F:pyridoxal phosphate binding"/>
    <property type="evidence" value="ECO:0007669"/>
    <property type="project" value="InterPro"/>
</dbReference>
<dbReference type="STRING" id="180332.GCA_000797495_00114"/>
<dbReference type="GO" id="GO:0009097">
    <property type="term" value="P:isoleucine biosynthetic process"/>
    <property type="evidence" value="ECO:0007669"/>
    <property type="project" value="TreeGrafter"/>
</dbReference>
<comment type="similarity">
    <text evidence="4">Belongs to the serine/threonine dehydratase family. DsdA subfamily.</text>
</comment>